<proteinExistence type="predicted"/>
<protein>
    <submittedName>
        <fullName evidence="1">Uncharacterized protein</fullName>
    </submittedName>
</protein>
<name>A0A0F9D8R2_9ZZZZ</name>
<comment type="caution">
    <text evidence="1">The sequence shown here is derived from an EMBL/GenBank/DDBJ whole genome shotgun (WGS) entry which is preliminary data.</text>
</comment>
<sequence>MANFPRRSGRWIRTPRTAPVTLPNSDSKLRWSLGNSGGGLLDEYSGRTPPRWEDTPFWPTFGCKYADHTDKAGAASAWDTDILTTIPNGTTVGMIPPGPLISGHYTRPTNEWTHFPQNNIDTAIMDALGIVLGYTITEYGEDANPSTRWYWKSVANKRWMSMDNTEVQAEWVKHLFNHAVRLDIPWVLLDNFHPPKTGPDRASWAGATAMATTLKAALAVHNKQLLANYAHNVFAITDLTDDDWAWAKTCVDGYIFEQPFLVPSPTPNTDVFPALADKATATDTLIKWVEFLDDGLLAAWMINSGNGFTNTRIHEEFIAAVAMMIRKTGHKLFIHHYANLGLLSSDWNEWPADFGAPSSDYTWEPDDVTMKRIFANHTITVNISTRTVVVS</sequence>
<accession>A0A0F9D8R2</accession>
<dbReference type="EMBL" id="LAZR01032720">
    <property type="protein sequence ID" value="KKL50106.1"/>
    <property type="molecule type" value="Genomic_DNA"/>
</dbReference>
<evidence type="ECO:0000313" key="1">
    <source>
        <dbReference type="EMBL" id="KKL50106.1"/>
    </source>
</evidence>
<reference evidence="1" key="1">
    <citation type="journal article" date="2015" name="Nature">
        <title>Complex archaea that bridge the gap between prokaryotes and eukaryotes.</title>
        <authorList>
            <person name="Spang A."/>
            <person name="Saw J.H."/>
            <person name="Jorgensen S.L."/>
            <person name="Zaremba-Niedzwiedzka K."/>
            <person name="Martijn J."/>
            <person name="Lind A.E."/>
            <person name="van Eijk R."/>
            <person name="Schleper C."/>
            <person name="Guy L."/>
            <person name="Ettema T.J."/>
        </authorList>
    </citation>
    <scope>NUCLEOTIDE SEQUENCE</scope>
</reference>
<dbReference type="AlphaFoldDB" id="A0A0F9D8R2"/>
<gene>
    <name evidence="1" type="ORF">LCGC14_2308810</name>
</gene>
<organism evidence="1">
    <name type="scientific">marine sediment metagenome</name>
    <dbReference type="NCBI Taxonomy" id="412755"/>
    <lineage>
        <taxon>unclassified sequences</taxon>
        <taxon>metagenomes</taxon>
        <taxon>ecological metagenomes</taxon>
    </lineage>
</organism>